<dbReference type="EMBL" id="CACVBS010000060">
    <property type="protein sequence ID" value="CAA7267436.1"/>
    <property type="molecule type" value="Genomic_DNA"/>
</dbReference>
<sequence>MAASMKIEACVRQTPATPSFAPSPSQFLASINGLDDPWQTPPPADHYPVQSISSKASNFWDKDDDIFPLTPSPHFLGVDPATPRGALSPMSDLFEPACYDENNQEDDPDSHHGAGATDSNNVDNQETPNIDSSGQVYGPPTQAVAAASLAESLAGSGMAEVHKLSGPMHKLLEKIAKQAKIICDRSSGEDLHPIEQMFRSLGCGISSPWDPLDIHHAQSLIEGPDAGGIPQDIVNSVEEIAQCCLRAEKLAVAAFFIYMMGCMQFQSKIISVNMFSQRSSARQKAKAAITLSSQAQKKAAGDTASAGKQKDKPKSAPAQTSRAPSSSSSKKASAEIPQFSAAEMAKYQAMSRAFEAQAVAAKEKEDENARKRNQAMIDTEEGDEDEDAAIPPKKKAKKKTSVKDTFLDPEEEALASSLHLPTQVEPEPEPEPEQESRVNVDLSLSSPCASSPYSGIGTGVSSKWWHYEAIGCGVSQDPNAEWTESERQAFQAHLNKLNNMIVEDITMEKAQDSAPPPQSQCPATPTKKSSGRILEGDFTPCSQTLAIAGKTYMRTCVVFGDIYPPPDAISHSTFNWEVVKEAVKNSKDEALKETLKHVAKDGKVKKDVMAFVTYG</sequence>
<dbReference type="Proteomes" id="UP000467700">
    <property type="component" value="Unassembled WGS sequence"/>
</dbReference>
<feature type="region of interest" description="Disordered" evidence="1">
    <location>
        <begin position="358"/>
        <end position="440"/>
    </location>
</feature>
<feature type="compositionally biased region" description="Acidic residues" evidence="1">
    <location>
        <begin position="378"/>
        <end position="388"/>
    </location>
</feature>
<feature type="compositionally biased region" description="Low complexity" evidence="1">
    <location>
        <begin position="315"/>
        <end position="331"/>
    </location>
</feature>
<reference evidence="2 3" key="1">
    <citation type="submission" date="2020-01" db="EMBL/GenBank/DDBJ databases">
        <authorList>
            <person name="Gupta K D."/>
        </authorList>
    </citation>
    <scope>NUCLEOTIDE SEQUENCE [LARGE SCALE GENOMIC DNA]</scope>
</reference>
<dbReference type="AlphaFoldDB" id="A0A8S0WWF9"/>
<evidence type="ECO:0000313" key="2">
    <source>
        <dbReference type="EMBL" id="CAA7267436.1"/>
    </source>
</evidence>
<keyword evidence="3" id="KW-1185">Reference proteome</keyword>
<feature type="region of interest" description="Disordered" evidence="1">
    <location>
        <begin position="509"/>
        <end position="532"/>
    </location>
</feature>
<feature type="compositionally biased region" description="Basic and acidic residues" evidence="1">
    <location>
        <begin position="361"/>
        <end position="370"/>
    </location>
</feature>
<evidence type="ECO:0000256" key="1">
    <source>
        <dbReference type="SAM" id="MobiDB-lite"/>
    </source>
</evidence>
<gene>
    <name evidence="2" type="ORF">AAE3_LOCUS9683</name>
</gene>
<feature type="region of interest" description="Disordered" evidence="1">
    <location>
        <begin position="14"/>
        <end position="39"/>
    </location>
</feature>
<evidence type="ECO:0000313" key="3">
    <source>
        <dbReference type="Proteomes" id="UP000467700"/>
    </source>
</evidence>
<organism evidence="2 3">
    <name type="scientific">Cyclocybe aegerita</name>
    <name type="common">Black poplar mushroom</name>
    <name type="synonym">Agrocybe aegerita</name>
    <dbReference type="NCBI Taxonomy" id="1973307"/>
    <lineage>
        <taxon>Eukaryota</taxon>
        <taxon>Fungi</taxon>
        <taxon>Dikarya</taxon>
        <taxon>Basidiomycota</taxon>
        <taxon>Agaricomycotina</taxon>
        <taxon>Agaricomycetes</taxon>
        <taxon>Agaricomycetidae</taxon>
        <taxon>Agaricales</taxon>
        <taxon>Agaricineae</taxon>
        <taxon>Bolbitiaceae</taxon>
        <taxon>Cyclocybe</taxon>
    </lineage>
</organism>
<accession>A0A8S0WWF9</accession>
<comment type="caution">
    <text evidence="2">The sequence shown here is derived from an EMBL/GenBank/DDBJ whole genome shotgun (WGS) entry which is preliminary data.</text>
</comment>
<name>A0A8S0WWF9_CYCAE</name>
<feature type="region of interest" description="Disordered" evidence="1">
    <location>
        <begin position="80"/>
        <end position="139"/>
    </location>
</feature>
<feature type="region of interest" description="Disordered" evidence="1">
    <location>
        <begin position="287"/>
        <end position="335"/>
    </location>
</feature>
<protein>
    <submittedName>
        <fullName evidence="2">Uncharacterized protein</fullName>
    </submittedName>
</protein>
<feature type="compositionally biased region" description="Polar residues" evidence="1">
    <location>
        <begin position="117"/>
        <end position="135"/>
    </location>
</feature>
<feature type="compositionally biased region" description="Low complexity" evidence="1">
    <location>
        <begin position="14"/>
        <end position="27"/>
    </location>
</feature>
<proteinExistence type="predicted"/>